<dbReference type="CDD" id="cd00383">
    <property type="entry name" value="trans_reg_C"/>
    <property type="match status" value="1"/>
</dbReference>
<keyword evidence="7" id="KW-1185">Reference proteome</keyword>
<evidence type="ECO:0000259" key="5">
    <source>
        <dbReference type="PROSITE" id="PS51755"/>
    </source>
</evidence>
<evidence type="ECO:0000256" key="2">
    <source>
        <dbReference type="PROSITE-ProRule" id="PRU00169"/>
    </source>
</evidence>
<dbReference type="KEGG" id="mpaf:R5R33_05820"/>
<evidence type="ECO:0000256" key="1">
    <source>
        <dbReference type="ARBA" id="ARBA00023125"/>
    </source>
</evidence>
<dbReference type="InterPro" id="IPR001789">
    <property type="entry name" value="Sig_transdc_resp-reg_receiver"/>
</dbReference>
<evidence type="ECO:0000313" key="7">
    <source>
        <dbReference type="Proteomes" id="UP001302477"/>
    </source>
</evidence>
<evidence type="ECO:0000259" key="4">
    <source>
        <dbReference type="PROSITE" id="PS50110"/>
    </source>
</evidence>
<dbReference type="PANTHER" id="PTHR48111">
    <property type="entry name" value="REGULATOR OF RPOS"/>
    <property type="match status" value="1"/>
</dbReference>
<dbReference type="SMART" id="SM00448">
    <property type="entry name" value="REC"/>
    <property type="match status" value="1"/>
</dbReference>
<dbReference type="InterPro" id="IPR011006">
    <property type="entry name" value="CheY-like_superfamily"/>
</dbReference>
<gene>
    <name evidence="6" type="ORF">R5R33_05820</name>
</gene>
<dbReference type="InterPro" id="IPR036388">
    <property type="entry name" value="WH-like_DNA-bd_sf"/>
</dbReference>
<dbReference type="PANTHER" id="PTHR48111:SF47">
    <property type="entry name" value="TRANSCRIPTIONAL REGULATORY PROTEIN RSTA"/>
    <property type="match status" value="1"/>
</dbReference>
<proteinExistence type="predicted"/>
<dbReference type="PROSITE" id="PS51755">
    <property type="entry name" value="OMPR_PHOB"/>
    <property type="match status" value="1"/>
</dbReference>
<dbReference type="RefSeq" id="WP_318955102.1">
    <property type="nucleotide sequence ID" value="NZ_CP137555.1"/>
</dbReference>
<dbReference type="SUPFAM" id="SSF52172">
    <property type="entry name" value="CheY-like"/>
    <property type="match status" value="1"/>
</dbReference>
<evidence type="ECO:0000256" key="3">
    <source>
        <dbReference type="PROSITE-ProRule" id="PRU01091"/>
    </source>
</evidence>
<name>A0AAU0N2S7_9GAMM</name>
<evidence type="ECO:0000313" key="6">
    <source>
        <dbReference type="EMBL" id="WOX06650.1"/>
    </source>
</evidence>
<dbReference type="Gene3D" id="3.40.50.2300">
    <property type="match status" value="1"/>
</dbReference>
<dbReference type="GO" id="GO:0000976">
    <property type="term" value="F:transcription cis-regulatory region binding"/>
    <property type="evidence" value="ECO:0007669"/>
    <property type="project" value="TreeGrafter"/>
</dbReference>
<dbReference type="AlphaFoldDB" id="A0AAU0N2S7"/>
<dbReference type="CDD" id="cd17574">
    <property type="entry name" value="REC_OmpR"/>
    <property type="match status" value="1"/>
</dbReference>
<dbReference type="InterPro" id="IPR039420">
    <property type="entry name" value="WalR-like"/>
</dbReference>
<feature type="domain" description="OmpR/PhoB-type" evidence="5">
    <location>
        <begin position="133"/>
        <end position="232"/>
    </location>
</feature>
<organism evidence="6 7">
    <name type="scientific">Microbulbifer pacificus</name>
    <dbReference type="NCBI Taxonomy" id="407164"/>
    <lineage>
        <taxon>Bacteria</taxon>
        <taxon>Pseudomonadati</taxon>
        <taxon>Pseudomonadota</taxon>
        <taxon>Gammaproteobacteria</taxon>
        <taxon>Cellvibrionales</taxon>
        <taxon>Microbulbiferaceae</taxon>
        <taxon>Microbulbifer</taxon>
    </lineage>
</organism>
<keyword evidence="2" id="KW-0597">Phosphoprotein</keyword>
<feature type="modified residue" description="4-aspartylphosphate" evidence="2">
    <location>
        <position position="59"/>
    </location>
</feature>
<feature type="domain" description="Response regulatory" evidence="4">
    <location>
        <begin position="10"/>
        <end position="123"/>
    </location>
</feature>
<dbReference type="GO" id="GO:0005829">
    <property type="term" value="C:cytosol"/>
    <property type="evidence" value="ECO:0007669"/>
    <property type="project" value="TreeGrafter"/>
</dbReference>
<dbReference type="SMART" id="SM00862">
    <property type="entry name" value="Trans_reg_C"/>
    <property type="match status" value="1"/>
</dbReference>
<dbReference type="InterPro" id="IPR001867">
    <property type="entry name" value="OmpR/PhoB-type_DNA-bd"/>
</dbReference>
<dbReference type="Pfam" id="PF00072">
    <property type="entry name" value="Response_reg"/>
    <property type="match status" value="1"/>
</dbReference>
<keyword evidence="1 3" id="KW-0238">DNA-binding</keyword>
<feature type="DNA-binding region" description="OmpR/PhoB-type" evidence="3">
    <location>
        <begin position="133"/>
        <end position="232"/>
    </location>
</feature>
<sequence>MELLVMRGKRILLIEDDQRLARSIMVFLEKEGFVVRHFGDGDSLGQLLHSCAFDLVLCDVMLPGADGFEICQKIKSNFNGPYLFLSALSDVDTQLRAFELGADDFIIKPVDPGILLARILARFRRSQPEAAREMVTQVKNLVIDKAKRCAHVEGESLSLSTSEFDLLWLLANHPHQALSREFLFIHTVGRRYDGLDRTIDGRISRLRKKLESVEQLDITVRTVWGQGYLLADG</sequence>
<dbReference type="Pfam" id="PF00486">
    <property type="entry name" value="Trans_reg_C"/>
    <property type="match status" value="1"/>
</dbReference>
<dbReference type="GO" id="GO:0000156">
    <property type="term" value="F:phosphorelay response regulator activity"/>
    <property type="evidence" value="ECO:0007669"/>
    <property type="project" value="TreeGrafter"/>
</dbReference>
<accession>A0AAU0N2S7</accession>
<dbReference type="Gene3D" id="1.10.10.10">
    <property type="entry name" value="Winged helix-like DNA-binding domain superfamily/Winged helix DNA-binding domain"/>
    <property type="match status" value="1"/>
</dbReference>
<dbReference type="GO" id="GO:0006355">
    <property type="term" value="P:regulation of DNA-templated transcription"/>
    <property type="evidence" value="ECO:0007669"/>
    <property type="project" value="InterPro"/>
</dbReference>
<dbReference type="GO" id="GO:0032993">
    <property type="term" value="C:protein-DNA complex"/>
    <property type="evidence" value="ECO:0007669"/>
    <property type="project" value="TreeGrafter"/>
</dbReference>
<protein>
    <submittedName>
        <fullName evidence="6">Response regulator transcription factor</fullName>
    </submittedName>
</protein>
<dbReference type="Proteomes" id="UP001302477">
    <property type="component" value="Chromosome"/>
</dbReference>
<reference evidence="6 7" key="1">
    <citation type="submission" date="2023-10" db="EMBL/GenBank/DDBJ databases">
        <title>Description of Microbulbifer bruguierae sp. nov., isolated from the sediments of mangrove plant Bruguiera sexangula and comparative genomic analyses of the genus Microbulbifer.</title>
        <authorList>
            <person name="Long M."/>
        </authorList>
    </citation>
    <scope>NUCLEOTIDE SEQUENCE [LARGE SCALE GENOMIC DNA]</scope>
    <source>
        <strain evidence="6 7">SPO729</strain>
    </source>
</reference>
<dbReference type="EMBL" id="CP137555">
    <property type="protein sequence ID" value="WOX06650.1"/>
    <property type="molecule type" value="Genomic_DNA"/>
</dbReference>
<dbReference type="PROSITE" id="PS50110">
    <property type="entry name" value="RESPONSE_REGULATORY"/>
    <property type="match status" value="1"/>
</dbReference>